<comment type="caution">
    <text evidence="1">The sequence shown here is derived from an EMBL/GenBank/DDBJ whole genome shotgun (WGS) entry which is preliminary data.</text>
</comment>
<dbReference type="Gene3D" id="3.90.1150.10">
    <property type="entry name" value="Aspartate Aminotransferase, domain 1"/>
    <property type="match status" value="1"/>
</dbReference>
<sequence>MGWKAEDFPNAVALSARELSLPLSSLMTCQQAELVCGRIKAHLED</sequence>
<evidence type="ECO:0000313" key="1">
    <source>
        <dbReference type="EMBL" id="MPN15048.1"/>
    </source>
</evidence>
<organism evidence="1">
    <name type="scientific">bioreactor metagenome</name>
    <dbReference type="NCBI Taxonomy" id="1076179"/>
    <lineage>
        <taxon>unclassified sequences</taxon>
        <taxon>metagenomes</taxon>
        <taxon>ecological metagenomes</taxon>
    </lineage>
</organism>
<protein>
    <submittedName>
        <fullName evidence="1">Uncharacterized protein</fullName>
    </submittedName>
</protein>
<name>A0A645FKW4_9ZZZZ</name>
<proteinExistence type="predicted"/>
<dbReference type="EMBL" id="VSSQ01061753">
    <property type="protein sequence ID" value="MPN15048.1"/>
    <property type="molecule type" value="Genomic_DNA"/>
</dbReference>
<accession>A0A645FKW4</accession>
<dbReference type="AlphaFoldDB" id="A0A645FKW4"/>
<reference evidence="1" key="1">
    <citation type="submission" date="2019-08" db="EMBL/GenBank/DDBJ databases">
        <authorList>
            <person name="Kucharzyk K."/>
            <person name="Murdoch R.W."/>
            <person name="Higgins S."/>
            <person name="Loffler F."/>
        </authorList>
    </citation>
    <scope>NUCLEOTIDE SEQUENCE</scope>
</reference>
<dbReference type="InterPro" id="IPR015422">
    <property type="entry name" value="PyrdxlP-dep_Trfase_small"/>
</dbReference>
<gene>
    <name evidence="1" type="ORF">SDC9_162377</name>
</gene>